<dbReference type="PANTHER" id="PTHR34861:SF10">
    <property type="entry name" value="CYCLASE"/>
    <property type="match status" value="1"/>
</dbReference>
<sequence>MIEKKITRADIREAAEKYKNWGKWGPDDEIGTLNNVTAEDIIKAVQLVKKGKVISLALNFDHHGPQGAKSKYPAMGRTNPIHSMLRTGTDAYSGVLDKRGIRAADDTVFLPTHGCTHWDGLGHIFYEDKMWNGYDCREVTSAGAQKCGIEKTKDKMVGRGVLLDVARALGKSRLDDGYAITCEDLDYTVQKQGISIQKGDFVIVRTGQMEDCLERGSWDGFPGGDAPGMGFDTIDWVQRTELAALASDTWGCEVRPNQSEDGINQPWHWITIPIQGMTMGEMFNLKELAEDCLVDNIYEFLFVAPSIPITGAVGTPINPLAIK</sequence>
<name>A0A368DRY9_9PROT</name>
<evidence type="ECO:0000313" key="1">
    <source>
        <dbReference type="EMBL" id="RCL74414.1"/>
    </source>
</evidence>
<dbReference type="EMBL" id="QOQD01000002">
    <property type="protein sequence ID" value="RCL74414.1"/>
    <property type="molecule type" value="Genomic_DNA"/>
</dbReference>
<protein>
    <submittedName>
        <fullName evidence="1">Cyclase family protein</fullName>
    </submittedName>
</protein>
<dbReference type="Gene3D" id="3.50.30.50">
    <property type="entry name" value="Putative cyclase"/>
    <property type="match status" value="1"/>
</dbReference>
<dbReference type="GO" id="GO:0004061">
    <property type="term" value="F:arylformamidase activity"/>
    <property type="evidence" value="ECO:0007669"/>
    <property type="project" value="InterPro"/>
</dbReference>
<gene>
    <name evidence="1" type="ORF">DBW71_01425</name>
</gene>
<proteinExistence type="predicted"/>
<reference evidence="1 2" key="1">
    <citation type="journal article" date="2018" name="Microbiome">
        <title>Fine metagenomic profile of the Mediterranean stratified and mixed water columns revealed by assembly and recruitment.</title>
        <authorList>
            <person name="Haro-Moreno J.M."/>
            <person name="Lopez-Perez M."/>
            <person name="De La Torre J.R."/>
            <person name="Picazo A."/>
            <person name="Camacho A."/>
            <person name="Rodriguez-Valera F."/>
        </authorList>
    </citation>
    <scope>NUCLEOTIDE SEQUENCE [LARGE SCALE GENOMIC DNA]</scope>
    <source>
        <strain evidence="1">MED-G57</strain>
    </source>
</reference>
<dbReference type="InterPro" id="IPR007325">
    <property type="entry name" value="KFase/CYL"/>
</dbReference>
<dbReference type="GO" id="GO:0019441">
    <property type="term" value="P:L-tryptophan catabolic process to kynurenine"/>
    <property type="evidence" value="ECO:0007669"/>
    <property type="project" value="InterPro"/>
</dbReference>
<dbReference type="Proteomes" id="UP000253570">
    <property type="component" value="Unassembled WGS sequence"/>
</dbReference>
<organism evidence="1 2">
    <name type="scientific">PS1 clade bacterium</name>
    <dbReference type="NCBI Taxonomy" id="2175152"/>
    <lineage>
        <taxon>Bacteria</taxon>
        <taxon>Pseudomonadati</taxon>
        <taxon>Pseudomonadota</taxon>
        <taxon>Alphaproteobacteria</taxon>
        <taxon>PS1 clade</taxon>
    </lineage>
</organism>
<dbReference type="AlphaFoldDB" id="A0A368DRY9"/>
<dbReference type="PANTHER" id="PTHR34861">
    <property type="match status" value="1"/>
</dbReference>
<dbReference type="Pfam" id="PF04199">
    <property type="entry name" value="Cyclase"/>
    <property type="match status" value="1"/>
</dbReference>
<comment type="caution">
    <text evidence="1">The sequence shown here is derived from an EMBL/GenBank/DDBJ whole genome shotgun (WGS) entry which is preliminary data.</text>
</comment>
<dbReference type="InterPro" id="IPR037175">
    <property type="entry name" value="KFase_sf"/>
</dbReference>
<accession>A0A368DRY9</accession>
<evidence type="ECO:0000313" key="2">
    <source>
        <dbReference type="Proteomes" id="UP000253570"/>
    </source>
</evidence>
<dbReference type="SUPFAM" id="SSF102198">
    <property type="entry name" value="Putative cyclase"/>
    <property type="match status" value="1"/>
</dbReference>